<evidence type="ECO:0000259" key="4">
    <source>
        <dbReference type="Pfam" id="PF13458"/>
    </source>
</evidence>
<organism evidence="5 6">
    <name type="scientific">Ralstonia insidiosa</name>
    <dbReference type="NCBI Taxonomy" id="190721"/>
    <lineage>
        <taxon>Bacteria</taxon>
        <taxon>Pseudomonadati</taxon>
        <taxon>Pseudomonadota</taxon>
        <taxon>Betaproteobacteria</taxon>
        <taxon>Burkholderiales</taxon>
        <taxon>Burkholderiaceae</taxon>
        <taxon>Ralstonia</taxon>
    </lineage>
</organism>
<proteinExistence type="inferred from homology"/>
<reference evidence="5 6" key="1">
    <citation type="submission" date="2015-09" db="EMBL/GenBank/DDBJ databases">
        <authorList>
            <person name="Xu Y."/>
            <person name="Nagy A."/>
            <person name="Liu N.T."/>
            <person name="Nou X."/>
        </authorList>
    </citation>
    <scope>NUCLEOTIDE SEQUENCE [LARGE SCALE GENOMIC DNA]</scope>
    <source>
        <strain evidence="5 6">FC1138</strain>
    </source>
</reference>
<dbReference type="AlphaFoldDB" id="A0AAC9BL44"/>
<dbReference type="InterPro" id="IPR051010">
    <property type="entry name" value="BCAA_transport"/>
</dbReference>
<keyword evidence="2" id="KW-0732">Signal</keyword>
<name>A0AAC9BL44_9RALS</name>
<dbReference type="InterPro" id="IPR028082">
    <property type="entry name" value="Peripla_BP_I"/>
</dbReference>
<dbReference type="Proteomes" id="UP000077927">
    <property type="component" value="Chromosome 2"/>
</dbReference>
<feature type="domain" description="Leucine-binding protein" evidence="4">
    <location>
        <begin position="56"/>
        <end position="391"/>
    </location>
</feature>
<dbReference type="PANTHER" id="PTHR30483:SF6">
    <property type="entry name" value="PERIPLASMIC BINDING PROTEIN OF ABC TRANSPORTER FOR NATURAL AMINO ACIDS"/>
    <property type="match status" value="1"/>
</dbReference>
<dbReference type="PANTHER" id="PTHR30483">
    <property type="entry name" value="LEUCINE-SPECIFIC-BINDING PROTEIN"/>
    <property type="match status" value="1"/>
</dbReference>
<evidence type="ECO:0000313" key="6">
    <source>
        <dbReference type="Proteomes" id="UP000077927"/>
    </source>
</evidence>
<evidence type="ECO:0000256" key="2">
    <source>
        <dbReference type="ARBA" id="ARBA00022729"/>
    </source>
</evidence>
<dbReference type="SUPFAM" id="SSF53822">
    <property type="entry name" value="Periplasmic binding protein-like I"/>
    <property type="match status" value="1"/>
</dbReference>
<dbReference type="KEGG" id="rin:ACS15_5315"/>
<dbReference type="EMBL" id="CP012606">
    <property type="protein sequence ID" value="ANH76107.1"/>
    <property type="molecule type" value="Genomic_DNA"/>
</dbReference>
<dbReference type="Pfam" id="PF13458">
    <property type="entry name" value="Peripla_BP_6"/>
    <property type="match status" value="1"/>
</dbReference>
<gene>
    <name evidence="5" type="ORF">ACS15_5315</name>
</gene>
<evidence type="ECO:0000256" key="3">
    <source>
        <dbReference type="SAM" id="MobiDB-lite"/>
    </source>
</evidence>
<evidence type="ECO:0000313" key="5">
    <source>
        <dbReference type="EMBL" id="ANH76107.1"/>
    </source>
</evidence>
<dbReference type="InterPro" id="IPR028081">
    <property type="entry name" value="Leu-bd"/>
</dbReference>
<comment type="similarity">
    <text evidence="1">Belongs to the leucine-binding protein family.</text>
</comment>
<sequence length="420" mass="45814">MRPTARLISRRTHEPHRQQHPKPYPPQYRGDPMFKPLVLAAALSTLAAGAMAADGIKIGMMTTLSGPGASLGIDIRDGFNLALKRLDKKLGGLPADVLIADDAQNPETGKQIAERFIKKDKVDIGTGIVFSNIMLAVGPAFFNAQTFYVSANAGPSQYAGAQCNPYFFNVAWQNDNLHEAMGKYMQDKGIKKAVLLAPNYPGGKDALAGVKRYYKGTVADEIMTKLGQLDYAAEIAQIRAANADALYVFLPGAMGVNFIKQYAQSGLLKKTPLYAPGFSADEDVVKAVGPAMEGIYNTSHWYREMDNPTNKQFVADFQKEYGRLPTLYASQGYDAALLIDAAVKQVGGKLDNKAALRKALETVKAPTTRGEYRFGPNHYPEQAYYLREIVKSADGSVSNKYIGKVADKLADTYVGECKMQ</sequence>
<evidence type="ECO:0000256" key="1">
    <source>
        <dbReference type="ARBA" id="ARBA00010062"/>
    </source>
</evidence>
<dbReference type="CDD" id="cd06359">
    <property type="entry name" value="PBP1_Nba-like"/>
    <property type="match status" value="1"/>
</dbReference>
<accession>A0AAC9BL44</accession>
<protein>
    <submittedName>
        <fullName evidence="5">Periplasmic binding family protein</fullName>
    </submittedName>
</protein>
<feature type="region of interest" description="Disordered" evidence="3">
    <location>
        <begin position="1"/>
        <end position="27"/>
    </location>
</feature>
<dbReference type="Gene3D" id="3.40.50.2300">
    <property type="match status" value="2"/>
</dbReference>